<protein>
    <submittedName>
        <fullName evidence="1">Uncharacterized protein</fullName>
    </submittedName>
</protein>
<sequence length="105" mass="11805">MFQECNADTLYPDPRMWPRDTLDADAPYLAGCHLERQRLDASPIPYSRCHTLTGGPLVCDDLVGADEQGLDPAVRELKAAGWVIPPPGCVLRTWTYTMCPERTWE</sequence>
<dbReference type="AlphaFoldDB" id="A0A1M2VEJ2"/>
<accession>A0A1M2VEJ2</accession>
<comment type="caution">
    <text evidence="1">The sequence shown here is derived from an EMBL/GenBank/DDBJ whole genome shotgun (WGS) entry which is preliminary data.</text>
</comment>
<name>A0A1M2VEJ2_TRAPU</name>
<reference evidence="1 2" key="1">
    <citation type="submission" date="2016-10" db="EMBL/GenBank/DDBJ databases">
        <title>Genome sequence of the basidiomycete white-rot fungus Trametes pubescens.</title>
        <authorList>
            <person name="Makela M.R."/>
            <person name="Granchi Z."/>
            <person name="Peng M."/>
            <person name="De Vries R.P."/>
            <person name="Grigoriev I."/>
            <person name="Riley R."/>
            <person name="Hilden K."/>
        </authorList>
    </citation>
    <scope>NUCLEOTIDE SEQUENCE [LARGE SCALE GENOMIC DNA]</scope>
    <source>
        <strain evidence="1 2">FBCC735</strain>
    </source>
</reference>
<evidence type="ECO:0000313" key="1">
    <source>
        <dbReference type="EMBL" id="OJT06061.1"/>
    </source>
</evidence>
<proteinExistence type="predicted"/>
<keyword evidence="2" id="KW-1185">Reference proteome</keyword>
<dbReference type="Proteomes" id="UP000184267">
    <property type="component" value="Unassembled WGS sequence"/>
</dbReference>
<dbReference type="EMBL" id="MNAD01001354">
    <property type="protein sequence ID" value="OJT06061.1"/>
    <property type="molecule type" value="Genomic_DNA"/>
</dbReference>
<evidence type="ECO:0000313" key="2">
    <source>
        <dbReference type="Proteomes" id="UP000184267"/>
    </source>
</evidence>
<gene>
    <name evidence="1" type="ORF">TRAPUB_3089</name>
</gene>
<organism evidence="1 2">
    <name type="scientific">Trametes pubescens</name>
    <name type="common">White-rot fungus</name>
    <dbReference type="NCBI Taxonomy" id="154538"/>
    <lineage>
        <taxon>Eukaryota</taxon>
        <taxon>Fungi</taxon>
        <taxon>Dikarya</taxon>
        <taxon>Basidiomycota</taxon>
        <taxon>Agaricomycotina</taxon>
        <taxon>Agaricomycetes</taxon>
        <taxon>Polyporales</taxon>
        <taxon>Polyporaceae</taxon>
        <taxon>Trametes</taxon>
    </lineage>
</organism>